<gene>
    <name evidence="2" type="ORF">GCM10023147_43740</name>
</gene>
<protein>
    <recommendedName>
        <fullName evidence="1">AB hydrolase-1 domain-containing protein</fullName>
    </recommendedName>
</protein>
<dbReference type="PANTHER" id="PTHR43798">
    <property type="entry name" value="MONOACYLGLYCEROL LIPASE"/>
    <property type="match status" value="1"/>
</dbReference>
<dbReference type="InterPro" id="IPR050266">
    <property type="entry name" value="AB_hydrolase_sf"/>
</dbReference>
<dbReference type="PANTHER" id="PTHR43798:SF33">
    <property type="entry name" value="HYDROLASE, PUTATIVE (AFU_ORTHOLOGUE AFUA_2G14860)-RELATED"/>
    <property type="match status" value="1"/>
</dbReference>
<dbReference type="SUPFAM" id="SSF53474">
    <property type="entry name" value="alpha/beta-Hydrolases"/>
    <property type="match status" value="1"/>
</dbReference>
<evidence type="ECO:0000313" key="2">
    <source>
        <dbReference type="EMBL" id="GAA4402800.1"/>
    </source>
</evidence>
<dbReference type="RefSeq" id="WP_345000113.1">
    <property type="nucleotide sequence ID" value="NZ_BAABFR010000101.1"/>
</dbReference>
<dbReference type="InterPro" id="IPR000073">
    <property type="entry name" value="AB_hydrolase_1"/>
</dbReference>
<name>A0ABP8KAI5_9ACTN</name>
<evidence type="ECO:0000313" key="3">
    <source>
        <dbReference type="Proteomes" id="UP001500635"/>
    </source>
</evidence>
<dbReference type="InterPro" id="IPR029058">
    <property type="entry name" value="AB_hydrolase_fold"/>
</dbReference>
<dbReference type="Proteomes" id="UP001500635">
    <property type="component" value="Unassembled WGS sequence"/>
</dbReference>
<evidence type="ECO:0000259" key="1">
    <source>
        <dbReference type="Pfam" id="PF12697"/>
    </source>
</evidence>
<sequence length="238" mass="25399">MDRLVALPGTLCPPGVFDRLAAETADAVSVDAVSWLTEPGPWDVPSVAERVAARIGDEGPVLLAGHSTGGAIALQLTITRPDLVRGLLLMDTGAHMQGHGDVRAIIDRIAADWGADLRAAVLDRSFHHGPDDQTRVQWLAWAAAVDRQAALEVLTSQAALDLRPGLGAIDVPVELVHGVHDRARRVEDARELAAAIQGAELTLLPVGHSPMYEAPAEVAAAVRRLTQRVRRRAVRAPR</sequence>
<proteinExistence type="predicted"/>
<accession>A0ABP8KAI5</accession>
<dbReference type="Gene3D" id="3.40.50.1820">
    <property type="entry name" value="alpha/beta hydrolase"/>
    <property type="match status" value="1"/>
</dbReference>
<feature type="domain" description="AB hydrolase-1" evidence="1">
    <location>
        <begin position="5"/>
        <end position="221"/>
    </location>
</feature>
<keyword evidence="3" id="KW-1185">Reference proteome</keyword>
<dbReference type="Pfam" id="PF12697">
    <property type="entry name" value="Abhydrolase_6"/>
    <property type="match status" value="1"/>
</dbReference>
<organism evidence="2 3">
    <name type="scientific">Tsukamurella soli</name>
    <dbReference type="NCBI Taxonomy" id="644556"/>
    <lineage>
        <taxon>Bacteria</taxon>
        <taxon>Bacillati</taxon>
        <taxon>Actinomycetota</taxon>
        <taxon>Actinomycetes</taxon>
        <taxon>Mycobacteriales</taxon>
        <taxon>Tsukamurellaceae</taxon>
        <taxon>Tsukamurella</taxon>
    </lineage>
</organism>
<dbReference type="EMBL" id="BAABFR010000101">
    <property type="protein sequence ID" value="GAA4402800.1"/>
    <property type="molecule type" value="Genomic_DNA"/>
</dbReference>
<reference evidence="3" key="1">
    <citation type="journal article" date="2019" name="Int. J. Syst. Evol. Microbiol.">
        <title>The Global Catalogue of Microorganisms (GCM) 10K type strain sequencing project: providing services to taxonomists for standard genome sequencing and annotation.</title>
        <authorList>
            <consortium name="The Broad Institute Genomics Platform"/>
            <consortium name="The Broad Institute Genome Sequencing Center for Infectious Disease"/>
            <person name="Wu L."/>
            <person name="Ma J."/>
        </authorList>
    </citation>
    <scope>NUCLEOTIDE SEQUENCE [LARGE SCALE GENOMIC DNA]</scope>
    <source>
        <strain evidence="3">JCM 17688</strain>
    </source>
</reference>
<comment type="caution">
    <text evidence="2">The sequence shown here is derived from an EMBL/GenBank/DDBJ whole genome shotgun (WGS) entry which is preliminary data.</text>
</comment>